<keyword evidence="2" id="KW-1185">Reference proteome</keyword>
<name>A0ABS2QH23_9BACI</name>
<dbReference type="EMBL" id="JAFBFI010000005">
    <property type="protein sequence ID" value="MBM7692014.1"/>
    <property type="molecule type" value="Genomic_DNA"/>
</dbReference>
<proteinExistence type="predicted"/>
<evidence type="ECO:0000313" key="1">
    <source>
        <dbReference type="EMBL" id="MBM7692014.1"/>
    </source>
</evidence>
<sequence length="313" mass="34852">MENKKLRIKAETDSLVIGGLSISFERTLRIPDDDQVYPLPPSLGSFFIYKVEDYLDKVPEKWRELGGYFIGMYQREALWLNFSGSPHALIVDAGNINAITGNEKEDLLNDADQNYIVPPDQPWLDGFNAGEGFIRQFVAMPIGLGYTVEEQLSQTEALGGMRFVVFAPKPDIIPEYSPLLKSSVMECSLNDSMGLAAGGKMKQEIYPDEYGIDVWDSESKTEIYIHVANSQQFSEITGRNLMPSPVDADAYTNNGYPWFDLYNENKGDVKAAQKLSGVKSIKAVDEELGEISNEPSLNIPDSQIVTITGKKKV</sequence>
<gene>
    <name evidence="1" type="ORF">JOC77_001441</name>
</gene>
<dbReference type="Proteomes" id="UP000823486">
    <property type="component" value="Unassembled WGS sequence"/>
</dbReference>
<dbReference type="RefSeq" id="WP_204540703.1">
    <property type="nucleotide sequence ID" value="NZ_JAFBFI010000005.1"/>
</dbReference>
<organism evidence="1 2">
    <name type="scientific">Peribacillus deserti</name>
    <dbReference type="NCBI Taxonomy" id="673318"/>
    <lineage>
        <taxon>Bacteria</taxon>
        <taxon>Bacillati</taxon>
        <taxon>Bacillota</taxon>
        <taxon>Bacilli</taxon>
        <taxon>Bacillales</taxon>
        <taxon>Bacillaceae</taxon>
        <taxon>Peribacillus</taxon>
    </lineage>
</organism>
<evidence type="ECO:0000313" key="2">
    <source>
        <dbReference type="Proteomes" id="UP000823486"/>
    </source>
</evidence>
<reference evidence="1 2" key="1">
    <citation type="submission" date="2021-01" db="EMBL/GenBank/DDBJ databases">
        <title>Genomic Encyclopedia of Type Strains, Phase IV (KMG-IV): sequencing the most valuable type-strain genomes for metagenomic binning, comparative biology and taxonomic classification.</title>
        <authorList>
            <person name="Goeker M."/>
        </authorList>
    </citation>
    <scope>NUCLEOTIDE SEQUENCE [LARGE SCALE GENOMIC DNA]</scope>
    <source>
        <strain evidence="1 2">DSM 105482</strain>
    </source>
</reference>
<protein>
    <submittedName>
        <fullName evidence="1">Uncharacterized protein</fullName>
    </submittedName>
</protein>
<comment type="caution">
    <text evidence="1">The sequence shown here is derived from an EMBL/GenBank/DDBJ whole genome shotgun (WGS) entry which is preliminary data.</text>
</comment>
<accession>A0ABS2QH23</accession>